<dbReference type="EMBL" id="VZRB01000025">
    <property type="protein sequence ID" value="KAB1142360.1"/>
    <property type="molecule type" value="Genomic_DNA"/>
</dbReference>
<dbReference type="RefSeq" id="WP_150953450.1">
    <property type="nucleotide sequence ID" value="NZ_VZRB01000025.1"/>
</dbReference>
<dbReference type="AlphaFoldDB" id="A0A6H9UUZ3"/>
<evidence type="ECO:0000313" key="3">
    <source>
        <dbReference type="Proteomes" id="UP000442707"/>
    </source>
</evidence>
<organism evidence="2 3">
    <name type="scientific">Streptomyces luteolifulvus</name>
    <dbReference type="NCBI Taxonomy" id="2615112"/>
    <lineage>
        <taxon>Bacteria</taxon>
        <taxon>Bacillati</taxon>
        <taxon>Actinomycetota</taxon>
        <taxon>Actinomycetes</taxon>
        <taxon>Kitasatosporales</taxon>
        <taxon>Streptomycetaceae</taxon>
        <taxon>Streptomyces</taxon>
    </lineage>
</organism>
<protein>
    <submittedName>
        <fullName evidence="2">Uncharacterized protein</fullName>
    </submittedName>
</protein>
<evidence type="ECO:0000256" key="1">
    <source>
        <dbReference type="SAM" id="MobiDB-lite"/>
    </source>
</evidence>
<dbReference type="Proteomes" id="UP000442707">
    <property type="component" value="Unassembled WGS sequence"/>
</dbReference>
<name>A0A6H9UUZ3_9ACTN</name>
<comment type="caution">
    <text evidence="2">The sequence shown here is derived from an EMBL/GenBank/DDBJ whole genome shotgun (WGS) entry which is preliminary data.</text>
</comment>
<feature type="compositionally biased region" description="Low complexity" evidence="1">
    <location>
        <begin position="174"/>
        <end position="194"/>
    </location>
</feature>
<evidence type="ECO:0000313" key="2">
    <source>
        <dbReference type="EMBL" id="KAB1142360.1"/>
    </source>
</evidence>
<gene>
    <name evidence="2" type="ORF">F7R91_29385</name>
</gene>
<feature type="compositionally biased region" description="Basic and acidic residues" evidence="1">
    <location>
        <begin position="216"/>
        <end position="283"/>
    </location>
</feature>
<feature type="region of interest" description="Disordered" evidence="1">
    <location>
        <begin position="160"/>
        <end position="309"/>
    </location>
</feature>
<keyword evidence="3" id="KW-1185">Reference proteome</keyword>
<sequence length="309" mass="34076">MQRKGARRTRGGDGVEAVLDELYTTPPSGFVSHREELAAAAKEAGRVEDARRIHAARRPTLAAWAANLLLRSRPKESRQFLELGKALRKAYGTLDTAGVKELSAQRRSVVSAMSRQAAQLAREAGQRLSDAVLQDVEATLRAVLADQEAADQWATGRLHGALTPPSAFPSDSGPAAAVPRKPTRPTAPKTAGRPQKNDLAERRRVRQEQLAQATKAAKEAERQLRAKRAAHADADTLLRRTRDQHDRARQQVDAVEHQLHQAREDLRRTEQDQRAAEERHEATADALAQAEQEARTASQEVARLTARVR</sequence>
<reference evidence="2 3" key="1">
    <citation type="submission" date="2019-09" db="EMBL/GenBank/DDBJ databases">
        <title>Screening of Novel Bioactive Compounds from Soil-Associated.</title>
        <authorList>
            <person name="Zhao S."/>
        </authorList>
    </citation>
    <scope>NUCLEOTIDE SEQUENCE [LARGE SCALE GENOMIC DNA]</scope>
    <source>
        <strain evidence="2 3">HIT-DPA4</strain>
    </source>
</reference>
<accession>A0A6H9UUZ3</accession>
<proteinExistence type="predicted"/>